<evidence type="ECO:0000313" key="8">
    <source>
        <dbReference type="EMBL" id="TDD15699.1"/>
    </source>
</evidence>
<dbReference type="Pfam" id="PF07690">
    <property type="entry name" value="MFS_1"/>
    <property type="match status" value="1"/>
</dbReference>
<evidence type="ECO:0000256" key="2">
    <source>
        <dbReference type="ARBA" id="ARBA00022475"/>
    </source>
</evidence>
<comment type="caution">
    <text evidence="8">The sequence shown here is derived from an EMBL/GenBank/DDBJ whole genome shotgun (WGS) entry which is preliminary data.</text>
</comment>
<name>A0A4R4WAA6_9ACTN</name>
<evidence type="ECO:0000256" key="3">
    <source>
        <dbReference type="ARBA" id="ARBA00022692"/>
    </source>
</evidence>
<dbReference type="InterPro" id="IPR020846">
    <property type="entry name" value="MFS_dom"/>
</dbReference>
<dbReference type="GO" id="GO:0005886">
    <property type="term" value="C:plasma membrane"/>
    <property type="evidence" value="ECO:0007669"/>
    <property type="project" value="UniProtKB-SubCell"/>
</dbReference>
<evidence type="ECO:0000256" key="6">
    <source>
        <dbReference type="SAM" id="Phobius"/>
    </source>
</evidence>
<evidence type="ECO:0000256" key="1">
    <source>
        <dbReference type="ARBA" id="ARBA00004651"/>
    </source>
</evidence>
<keyword evidence="4 6" id="KW-1133">Transmembrane helix</keyword>
<organism evidence="8 9">
    <name type="scientific">Nonomuraea diastatica</name>
    <dbReference type="NCBI Taxonomy" id="1848329"/>
    <lineage>
        <taxon>Bacteria</taxon>
        <taxon>Bacillati</taxon>
        <taxon>Actinomycetota</taxon>
        <taxon>Actinomycetes</taxon>
        <taxon>Streptosporangiales</taxon>
        <taxon>Streptosporangiaceae</taxon>
        <taxon>Nonomuraea</taxon>
    </lineage>
</organism>
<feature type="transmembrane region" description="Helical" evidence="6">
    <location>
        <begin position="61"/>
        <end position="85"/>
    </location>
</feature>
<evidence type="ECO:0000256" key="5">
    <source>
        <dbReference type="ARBA" id="ARBA00023136"/>
    </source>
</evidence>
<dbReference type="Gene3D" id="1.20.1250.20">
    <property type="entry name" value="MFS general substrate transporter like domains"/>
    <property type="match status" value="1"/>
</dbReference>
<dbReference type="Proteomes" id="UP000294543">
    <property type="component" value="Unassembled WGS sequence"/>
</dbReference>
<feature type="transmembrane region" description="Helical" evidence="6">
    <location>
        <begin position="290"/>
        <end position="309"/>
    </location>
</feature>
<dbReference type="InterPro" id="IPR036259">
    <property type="entry name" value="MFS_trans_sf"/>
</dbReference>
<feature type="transmembrane region" description="Helical" evidence="6">
    <location>
        <begin position="92"/>
        <end position="110"/>
    </location>
</feature>
<keyword evidence="3 6" id="KW-0812">Transmembrane</keyword>
<evidence type="ECO:0000313" key="9">
    <source>
        <dbReference type="Proteomes" id="UP000294543"/>
    </source>
</evidence>
<dbReference type="AlphaFoldDB" id="A0A4R4WAA6"/>
<dbReference type="InterPro" id="IPR011701">
    <property type="entry name" value="MFS"/>
</dbReference>
<feature type="transmembrane region" description="Helical" evidence="6">
    <location>
        <begin position="315"/>
        <end position="337"/>
    </location>
</feature>
<dbReference type="OrthoDB" id="9814237at2"/>
<accession>A0A4R4WAA6</accession>
<gene>
    <name evidence="8" type="ORF">E1294_33640</name>
</gene>
<proteinExistence type="predicted"/>
<dbReference type="RefSeq" id="WP_132515009.1">
    <property type="nucleotide sequence ID" value="NZ_SMKP01000120.1"/>
</dbReference>
<comment type="subcellular location">
    <subcellularLocation>
        <location evidence="1">Cell membrane</location>
        <topology evidence="1">Multi-pass membrane protein</topology>
    </subcellularLocation>
</comment>
<dbReference type="PANTHER" id="PTHR43124">
    <property type="entry name" value="PURINE EFFLUX PUMP PBUE"/>
    <property type="match status" value="1"/>
</dbReference>
<feature type="transmembrane region" description="Helical" evidence="6">
    <location>
        <begin position="349"/>
        <end position="372"/>
    </location>
</feature>
<dbReference type="SUPFAM" id="SSF103473">
    <property type="entry name" value="MFS general substrate transporter"/>
    <property type="match status" value="1"/>
</dbReference>
<feature type="transmembrane region" description="Helical" evidence="6">
    <location>
        <begin position="122"/>
        <end position="142"/>
    </location>
</feature>
<protein>
    <submittedName>
        <fullName evidence="8">MFS transporter</fullName>
    </submittedName>
</protein>
<feature type="transmembrane region" description="Helical" evidence="6">
    <location>
        <begin position="222"/>
        <end position="245"/>
    </location>
</feature>
<dbReference type="InterPro" id="IPR050189">
    <property type="entry name" value="MFS_Efflux_Transporters"/>
</dbReference>
<feature type="transmembrane region" description="Helical" evidence="6">
    <location>
        <begin position="25"/>
        <end position="49"/>
    </location>
</feature>
<dbReference type="EMBL" id="SMKP01000120">
    <property type="protein sequence ID" value="TDD15699.1"/>
    <property type="molecule type" value="Genomic_DNA"/>
</dbReference>
<feature type="transmembrane region" description="Helical" evidence="6">
    <location>
        <begin position="378"/>
        <end position="397"/>
    </location>
</feature>
<keyword evidence="5 6" id="KW-0472">Membrane</keyword>
<keyword evidence="9" id="KW-1185">Reference proteome</keyword>
<dbReference type="PANTHER" id="PTHR43124:SF3">
    <property type="entry name" value="CHLORAMPHENICOL EFFLUX PUMP RV0191"/>
    <property type="match status" value="1"/>
</dbReference>
<keyword evidence="2" id="KW-1003">Cell membrane</keyword>
<feature type="domain" description="Major facilitator superfamily (MFS) profile" evidence="7">
    <location>
        <begin position="27"/>
        <end position="401"/>
    </location>
</feature>
<evidence type="ECO:0000259" key="7">
    <source>
        <dbReference type="PROSITE" id="PS50850"/>
    </source>
</evidence>
<dbReference type="GO" id="GO:0022857">
    <property type="term" value="F:transmembrane transporter activity"/>
    <property type="evidence" value="ECO:0007669"/>
    <property type="project" value="InterPro"/>
</dbReference>
<evidence type="ECO:0000256" key="4">
    <source>
        <dbReference type="ARBA" id="ARBA00022989"/>
    </source>
</evidence>
<feature type="transmembrane region" description="Helical" evidence="6">
    <location>
        <begin position="265"/>
        <end position="283"/>
    </location>
</feature>
<reference evidence="8 9" key="1">
    <citation type="submission" date="2019-03" db="EMBL/GenBank/DDBJ databases">
        <title>Draft genome sequences of novel Actinobacteria.</title>
        <authorList>
            <person name="Sahin N."/>
            <person name="Ay H."/>
            <person name="Saygin H."/>
        </authorList>
    </citation>
    <scope>NUCLEOTIDE SEQUENCE [LARGE SCALE GENOMIC DNA]</scope>
    <source>
        <strain evidence="8 9">KC712</strain>
    </source>
</reference>
<feature type="transmembrane region" description="Helical" evidence="6">
    <location>
        <begin position="154"/>
        <end position="175"/>
    </location>
</feature>
<feature type="transmembrane region" description="Helical" evidence="6">
    <location>
        <begin position="181"/>
        <end position="201"/>
    </location>
</feature>
<dbReference type="PROSITE" id="PS50850">
    <property type="entry name" value="MFS"/>
    <property type="match status" value="1"/>
</dbReference>
<dbReference type="CDD" id="cd17324">
    <property type="entry name" value="MFS_NepI_like"/>
    <property type="match status" value="1"/>
</dbReference>
<sequence length="402" mass="39775">MSVDTAPVGSATPAAASPKVPLRQWLAVIAVATATFAMVTVESLPVGLLTAISGGLGVSEGLAGLTVTLPGLLAAISAPVLPILIRRLDRRLVLLSLLAVMLAATLTSALAPNFGVMLASRVFVGIAIGGFWALAASVAVRLVPERHIPRATSLAFGGATAANVMGAPAATLIGGLTDWRIAFGVVAALGALVAVALYALLPKLPATTIVSPRTLLAQLRNPAVRAAVTATFLLVGAHWAAYTFISPILQQTSGLDATLIGPAQLAFGVAGILGTVVAGSAAARDPRRALIGAGVLLAASLALFPLAGATPAGGLVLLVLWGLAFGGVPVGVQSWIFKAAPEAAEAATALNTSMFNLAIAAGAAVGGVVVSATGTTGVLWIGAAFGAVAGLAVWATGRSLAK</sequence>